<sequence length="450" mass="47187">MSVPPPPSSSPFNSISSPRRYLRSRTRTSSIDFVPQSAVAGPARSPVGASSAPPAIANASPPLPPANTSPTRPLIPSYDPNNVPYTPPYGLGSGGPVSFPPTSPPMSVATGYTPTSPLALESPSSPSIGRPSSRVRPVSFGLPARSEDQGSPYSPLVQPDYVPREENSSQVPLQRGPFEPPPPVPRTQNRKFSTSSAGSQIGAPRDADESASGRPLSPQSSAGVSPVRRQTSFHIPAPPSIVPGKGAAGGVAQFSLGLGPRPQSQSQVESPRAPVPNLFRPVTSTMAALGLGEARTRKDADIPSKPSISTSNSTRTNPPDNAVTWKENPLVSNGLGLKTQSPGTVLFQTAHGLVDTLLPGITSPFHDESNRSETKEPPTLNDSPSSISLTVLSSPVISSSVALDKVEPTLPEEVLPEISRNDNAGPAQSPQSKNRMIRRRILRANTFQRL</sequence>
<feature type="compositionally biased region" description="Low complexity" evidence="1">
    <location>
        <begin position="49"/>
        <end position="60"/>
    </location>
</feature>
<protein>
    <submittedName>
        <fullName evidence="2">Uncharacterized protein</fullName>
    </submittedName>
</protein>
<feature type="compositionally biased region" description="Polar residues" evidence="1">
    <location>
        <begin position="186"/>
        <end position="199"/>
    </location>
</feature>
<feature type="compositionally biased region" description="Low complexity" evidence="1">
    <location>
        <begin position="113"/>
        <end position="139"/>
    </location>
</feature>
<dbReference type="Proteomes" id="UP000886523">
    <property type="component" value="Unassembled WGS sequence"/>
</dbReference>
<dbReference type="EMBL" id="MU128985">
    <property type="protein sequence ID" value="KAF9512557.1"/>
    <property type="molecule type" value="Genomic_DNA"/>
</dbReference>
<feature type="compositionally biased region" description="Basic and acidic residues" evidence="1">
    <location>
        <begin position="365"/>
        <end position="376"/>
    </location>
</feature>
<dbReference type="AlphaFoldDB" id="A0A9P6DSV7"/>
<evidence type="ECO:0000313" key="3">
    <source>
        <dbReference type="Proteomes" id="UP000886523"/>
    </source>
</evidence>
<feature type="region of interest" description="Disordered" evidence="1">
    <location>
        <begin position="413"/>
        <end position="438"/>
    </location>
</feature>
<organism evidence="2 3">
    <name type="scientific">Hydnum rufescens UP504</name>
    <dbReference type="NCBI Taxonomy" id="1448309"/>
    <lineage>
        <taxon>Eukaryota</taxon>
        <taxon>Fungi</taxon>
        <taxon>Dikarya</taxon>
        <taxon>Basidiomycota</taxon>
        <taxon>Agaricomycotina</taxon>
        <taxon>Agaricomycetes</taxon>
        <taxon>Cantharellales</taxon>
        <taxon>Hydnaceae</taxon>
        <taxon>Hydnum</taxon>
    </lineage>
</organism>
<evidence type="ECO:0000313" key="2">
    <source>
        <dbReference type="EMBL" id="KAF9512557.1"/>
    </source>
</evidence>
<comment type="caution">
    <text evidence="2">The sequence shown here is derived from an EMBL/GenBank/DDBJ whole genome shotgun (WGS) entry which is preliminary data.</text>
</comment>
<keyword evidence="3" id="KW-1185">Reference proteome</keyword>
<feature type="region of interest" description="Disordered" evidence="1">
    <location>
        <begin position="364"/>
        <end position="386"/>
    </location>
</feature>
<name>A0A9P6DSV7_9AGAM</name>
<proteinExistence type="predicted"/>
<feature type="region of interest" description="Disordered" evidence="1">
    <location>
        <begin position="1"/>
        <end position="327"/>
    </location>
</feature>
<feature type="compositionally biased region" description="Polar residues" evidence="1">
    <location>
        <begin position="217"/>
        <end position="233"/>
    </location>
</feature>
<feature type="compositionally biased region" description="Low complexity" evidence="1">
    <location>
        <begin position="10"/>
        <end position="19"/>
    </location>
</feature>
<accession>A0A9P6DSV7</accession>
<feature type="compositionally biased region" description="Polar residues" evidence="1">
    <location>
        <begin position="306"/>
        <end position="319"/>
    </location>
</feature>
<gene>
    <name evidence="2" type="ORF">BS47DRAFT_1055596</name>
</gene>
<evidence type="ECO:0000256" key="1">
    <source>
        <dbReference type="SAM" id="MobiDB-lite"/>
    </source>
</evidence>
<reference evidence="2" key="1">
    <citation type="journal article" date="2020" name="Nat. Commun.">
        <title>Large-scale genome sequencing of mycorrhizal fungi provides insights into the early evolution of symbiotic traits.</title>
        <authorList>
            <person name="Miyauchi S."/>
            <person name="Kiss E."/>
            <person name="Kuo A."/>
            <person name="Drula E."/>
            <person name="Kohler A."/>
            <person name="Sanchez-Garcia M."/>
            <person name="Morin E."/>
            <person name="Andreopoulos B."/>
            <person name="Barry K.W."/>
            <person name="Bonito G."/>
            <person name="Buee M."/>
            <person name="Carver A."/>
            <person name="Chen C."/>
            <person name="Cichocki N."/>
            <person name="Clum A."/>
            <person name="Culley D."/>
            <person name="Crous P.W."/>
            <person name="Fauchery L."/>
            <person name="Girlanda M."/>
            <person name="Hayes R.D."/>
            <person name="Keri Z."/>
            <person name="LaButti K."/>
            <person name="Lipzen A."/>
            <person name="Lombard V."/>
            <person name="Magnuson J."/>
            <person name="Maillard F."/>
            <person name="Murat C."/>
            <person name="Nolan M."/>
            <person name="Ohm R.A."/>
            <person name="Pangilinan J."/>
            <person name="Pereira M.F."/>
            <person name="Perotto S."/>
            <person name="Peter M."/>
            <person name="Pfister S."/>
            <person name="Riley R."/>
            <person name="Sitrit Y."/>
            <person name="Stielow J.B."/>
            <person name="Szollosi G."/>
            <person name="Zifcakova L."/>
            <person name="Stursova M."/>
            <person name="Spatafora J.W."/>
            <person name="Tedersoo L."/>
            <person name="Vaario L.M."/>
            <person name="Yamada A."/>
            <person name="Yan M."/>
            <person name="Wang P."/>
            <person name="Xu J."/>
            <person name="Bruns T."/>
            <person name="Baldrian P."/>
            <person name="Vilgalys R."/>
            <person name="Dunand C."/>
            <person name="Henrissat B."/>
            <person name="Grigoriev I.V."/>
            <person name="Hibbett D."/>
            <person name="Nagy L.G."/>
            <person name="Martin F.M."/>
        </authorList>
    </citation>
    <scope>NUCLEOTIDE SEQUENCE</scope>
    <source>
        <strain evidence="2">UP504</strain>
    </source>
</reference>